<gene>
    <name evidence="8" type="ORF">GH808_00305</name>
</gene>
<feature type="transmembrane region" description="Helical" evidence="6">
    <location>
        <begin position="153"/>
        <end position="172"/>
    </location>
</feature>
<accession>A0ABR6WQL5</accession>
<evidence type="ECO:0000313" key="9">
    <source>
        <dbReference type="Proteomes" id="UP000603234"/>
    </source>
</evidence>
<evidence type="ECO:0000256" key="5">
    <source>
        <dbReference type="ARBA" id="ARBA00023136"/>
    </source>
</evidence>
<evidence type="ECO:0000256" key="1">
    <source>
        <dbReference type="ARBA" id="ARBA00004141"/>
    </source>
</evidence>
<dbReference type="InterPro" id="IPR037185">
    <property type="entry name" value="EmrE-like"/>
</dbReference>
<feature type="transmembrane region" description="Helical" evidence="6">
    <location>
        <begin position="242"/>
        <end position="261"/>
    </location>
</feature>
<dbReference type="InterPro" id="IPR000620">
    <property type="entry name" value="EamA_dom"/>
</dbReference>
<dbReference type="PANTHER" id="PTHR22911">
    <property type="entry name" value="ACYL-MALONYL CONDENSING ENZYME-RELATED"/>
    <property type="match status" value="1"/>
</dbReference>
<name>A0ABR6WQL5_9FIRM</name>
<feature type="transmembrane region" description="Helical" evidence="6">
    <location>
        <begin position="12"/>
        <end position="29"/>
    </location>
</feature>
<feature type="domain" description="EamA" evidence="7">
    <location>
        <begin position="155"/>
        <end position="283"/>
    </location>
</feature>
<dbReference type="PANTHER" id="PTHR22911:SF6">
    <property type="entry name" value="SOLUTE CARRIER FAMILY 35 MEMBER G1"/>
    <property type="match status" value="1"/>
</dbReference>
<keyword evidence="9" id="KW-1185">Reference proteome</keyword>
<reference evidence="8 9" key="1">
    <citation type="journal article" date="2020" name="mSystems">
        <title>Defining Genomic and Predicted Metabolic Features of the Acetobacterium Genus.</title>
        <authorList>
            <person name="Ross D.E."/>
            <person name="Marshall C.W."/>
            <person name="Gulliver D."/>
            <person name="May H.D."/>
            <person name="Norman R.S."/>
        </authorList>
    </citation>
    <scope>NUCLEOTIDE SEQUENCE [LARGE SCALE GENOMIC DNA]</scope>
    <source>
        <strain evidence="8 9">DSM 8238</strain>
    </source>
</reference>
<evidence type="ECO:0000256" key="4">
    <source>
        <dbReference type="ARBA" id="ARBA00022989"/>
    </source>
</evidence>
<dbReference type="Proteomes" id="UP000603234">
    <property type="component" value="Unassembled WGS sequence"/>
</dbReference>
<evidence type="ECO:0000256" key="2">
    <source>
        <dbReference type="ARBA" id="ARBA00007362"/>
    </source>
</evidence>
<proteinExistence type="inferred from homology"/>
<evidence type="ECO:0000259" key="7">
    <source>
        <dbReference type="Pfam" id="PF00892"/>
    </source>
</evidence>
<keyword evidence="3 6" id="KW-0812">Transmembrane</keyword>
<comment type="subcellular location">
    <subcellularLocation>
        <location evidence="1">Membrane</location>
        <topology evidence="1">Multi-pass membrane protein</topology>
    </subcellularLocation>
</comment>
<feature type="transmembrane region" description="Helical" evidence="6">
    <location>
        <begin position="72"/>
        <end position="91"/>
    </location>
</feature>
<dbReference type="Pfam" id="PF00892">
    <property type="entry name" value="EamA"/>
    <property type="match status" value="2"/>
</dbReference>
<feature type="domain" description="EamA" evidence="7">
    <location>
        <begin position="10"/>
        <end position="142"/>
    </location>
</feature>
<feature type="transmembrane region" description="Helical" evidence="6">
    <location>
        <begin position="267"/>
        <end position="284"/>
    </location>
</feature>
<feature type="transmembrane region" description="Helical" evidence="6">
    <location>
        <begin position="179"/>
        <end position="198"/>
    </location>
</feature>
<keyword evidence="5 6" id="KW-0472">Membrane</keyword>
<evidence type="ECO:0000256" key="6">
    <source>
        <dbReference type="SAM" id="Phobius"/>
    </source>
</evidence>
<comment type="similarity">
    <text evidence="2">Belongs to the EamA transporter family.</text>
</comment>
<evidence type="ECO:0000313" key="8">
    <source>
        <dbReference type="EMBL" id="MBC3802884.1"/>
    </source>
</evidence>
<feature type="transmembrane region" description="Helical" evidence="6">
    <location>
        <begin position="210"/>
        <end position="230"/>
    </location>
</feature>
<keyword evidence="4 6" id="KW-1133">Transmembrane helix</keyword>
<comment type="caution">
    <text evidence="8">The sequence shown here is derived from an EMBL/GenBank/DDBJ whole genome shotgun (WGS) entry which is preliminary data.</text>
</comment>
<dbReference type="SUPFAM" id="SSF103481">
    <property type="entry name" value="Multidrug resistance efflux transporter EmrE"/>
    <property type="match status" value="2"/>
</dbReference>
<feature type="transmembrane region" description="Helical" evidence="6">
    <location>
        <begin position="128"/>
        <end position="147"/>
    </location>
</feature>
<sequence>MIDNLSQKQKAVLFMLISAFGFALMNVFVKLSGDLPTVQKSFFRNFIAFLIAFFILLRSGGGNISSVSKSGWFWLFMRASLGTVGILSNFYSLDHLLVADASVLNKLSPFFVIILSAVFLGERVNRQQVAAIAVAFLGVLLIAKTSFATGISLPVMIAILGGFTAGAAYTCVRYLGTMGVNGSLIVCFFSGFSCLVLAPKMISGFVPMQIWQLVILILTGVSAAVGQYGITFAYKYAPGNQISIYDYSNIIFTAVLGTCFLGEIPDFLSIVGAVVMFGAFYINFRFNKKADKIKAVCHE</sequence>
<protein>
    <submittedName>
        <fullName evidence="8">EamA family transporter</fullName>
    </submittedName>
</protein>
<dbReference type="RefSeq" id="WP_186840806.1">
    <property type="nucleotide sequence ID" value="NZ_WJBC01000001.1"/>
</dbReference>
<feature type="transmembrane region" description="Helical" evidence="6">
    <location>
        <begin position="41"/>
        <end position="60"/>
    </location>
</feature>
<dbReference type="EMBL" id="WJBC01000001">
    <property type="protein sequence ID" value="MBC3802884.1"/>
    <property type="molecule type" value="Genomic_DNA"/>
</dbReference>
<organism evidence="8 9">
    <name type="scientific">Acetobacterium fimetarium</name>
    <dbReference type="NCBI Taxonomy" id="52691"/>
    <lineage>
        <taxon>Bacteria</taxon>
        <taxon>Bacillati</taxon>
        <taxon>Bacillota</taxon>
        <taxon>Clostridia</taxon>
        <taxon>Eubacteriales</taxon>
        <taxon>Eubacteriaceae</taxon>
        <taxon>Acetobacterium</taxon>
    </lineage>
</organism>
<evidence type="ECO:0000256" key="3">
    <source>
        <dbReference type="ARBA" id="ARBA00022692"/>
    </source>
</evidence>
<feature type="transmembrane region" description="Helical" evidence="6">
    <location>
        <begin position="103"/>
        <end position="121"/>
    </location>
</feature>